<feature type="transmembrane region" description="Helical" evidence="6">
    <location>
        <begin position="110"/>
        <end position="132"/>
    </location>
</feature>
<dbReference type="WBParaSite" id="Gr19_v10_g13827.t3">
    <property type="protein sequence ID" value="Gr19_v10_g13827.t3"/>
    <property type="gene ID" value="Gr19_v10_g13827"/>
</dbReference>
<feature type="transmembrane region" description="Helical" evidence="6">
    <location>
        <begin position="403"/>
        <end position="425"/>
    </location>
</feature>
<comment type="subcellular location">
    <subcellularLocation>
        <location evidence="1">Membrane</location>
        <topology evidence="1">Multi-pass membrane protein</topology>
    </subcellularLocation>
</comment>
<organism evidence="7 8">
    <name type="scientific">Globodera rostochiensis</name>
    <name type="common">Golden nematode worm</name>
    <name type="synonym">Heterodera rostochiensis</name>
    <dbReference type="NCBI Taxonomy" id="31243"/>
    <lineage>
        <taxon>Eukaryota</taxon>
        <taxon>Metazoa</taxon>
        <taxon>Ecdysozoa</taxon>
        <taxon>Nematoda</taxon>
        <taxon>Chromadorea</taxon>
        <taxon>Rhabditida</taxon>
        <taxon>Tylenchina</taxon>
        <taxon>Tylenchomorpha</taxon>
        <taxon>Tylenchoidea</taxon>
        <taxon>Heteroderidae</taxon>
        <taxon>Heteroderinae</taxon>
        <taxon>Globodera</taxon>
    </lineage>
</organism>
<sequence length="578" mass="66392">MLFFPFVYCIDIFICYYPPTDHLYLEDQSVADILALNITDHIALTGHSFNDWKQTMGFYYIIIACTIAYIIIITLAFLMDKFLQGRLKLGASSAQTVKMVEMNKQISRNLIIQASMPFFIYLSMLFLLAIILFKINVSRWDWLQYYNMLTSIPMFLPIPSMALYIAEIVTIVRHKKFHNSFYALFVMRAIPDLVYVLDSFYCQRLPSIIGSLLYPIYSQLPTWFYAISLFFTGHTFQANNLVTIFILFNRLTAIIMPMKHEKLWRKLLPLLTIFVLCVPILTCWPVLKLDGIILLNNPNSTTDQSFVMYEAGDAPYISYITYISTVFSAIFMIICVLINICTFVAYKLHMKKANTNENNFTDIKKKLLVYALATFLGHALVASLFLIILITNIDDPKTKTMLYVYYTLIMDIGTVLLSSCLLLWASGTFRQQLLKDFGIIRINNQDAYKSTGNLIRHLDNKHNPSSTDKDGTGLHTPEKRARIHSGGSPTIHDCFMRSVNGNNFDDLERKLLIYAVATFLGHAFVASLLLILIITNIDDPKTKTMLYVYYTLIMDTVNANVQQDIIANMRNRPCISYN</sequence>
<reference evidence="8" key="1">
    <citation type="submission" date="2022-11" db="UniProtKB">
        <authorList>
            <consortium name="WormBaseParasite"/>
        </authorList>
    </citation>
    <scope>IDENTIFICATION</scope>
</reference>
<dbReference type="PANTHER" id="PTHR31552:SF8">
    <property type="entry name" value="SERPENTINE RECEPTOR CLASS GAMMA"/>
    <property type="match status" value="1"/>
</dbReference>
<evidence type="ECO:0000256" key="3">
    <source>
        <dbReference type="ARBA" id="ARBA00022692"/>
    </source>
</evidence>
<evidence type="ECO:0000256" key="6">
    <source>
        <dbReference type="RuleBase" id="RU280813"/>
    </source>
</evidence>
<protein>
    <recommendedName>
        <fullName evidence="6">Serpentine receptor class gamma</fullName>
    </recommendedName>
</protein>
<feature type="transmembrane region" description="Helical" evidence="6">
    <location>
        <begin position="511"/>
        <end position="534"/>
    </location>
</feature>
<evidence type="ECO:0000256" key="1">
    <source>
        <dbReference type="ARBA" id="ARBA00004141"/>
    </source>
</evidence>
<dbReference type="GO" id="GO:0007606">
    <property type="term" value="P:sensory perception of chemical stimulus"/>
    <property type="evidence" value="ECO:0007669"/>
    <property type="project" value="UniProtKB-UniRule"/>
</dbReference>
<dbReference type="Pfam" id="PF02118">
    <property type="entry name" value="Srg"/>
    <property type="match status" value="1"/>
</dbReference>
<feature type="transmembrane region" description="Helical" evidence="6">
    <location>
        <begin position="58"/>
        <end position="78"/>
    </location>
</feature>
<accession>A0A914H463</accession>
<dbReference type="InterPro" id="IPR019421">
    <property type="entry name" value="7TM_GPCR_serpentine_rcpt_Srd"/>
</dbReference>
<feature type="transmembrane region" description="Helical" evidence="6">
    <location>
        <begin position="316"/>
        <end position="346"/>
    </location>
</feature>
<dbReference type="SUPFAM" id="SSF81321">
    <property type="entry name" value="Family A G protein-coupled receptor-like"/>
    <property type="match status" value="1"/>
</dbReference>
<keyword evidence="5 6" id="KW-0472">Membrane</keyword>
<name>A0A914H463_GLORO</name>
<keyword evidence="3 6" id="KW-0812">Transmembrane</keyword>
<evidence type="ECO:0000313" key="7">
    <source>
        <dbReference type="Proteomes" id="UP000887572"/>
    </source>
</evidence>
<evidence type="ECO:0000313" key="8">
    <source>
        <dbReference type="WBParaSite" id="Gr19_v10_g13827.t3"/>
    </source>
</evidence>
<keyword evidence="7" id="KW-1185">Reference proteome</keyword>
<dbReference type="InterPro" id="IPR000609">
    <property type="entry name" value="7TM_GPCR_serpentine_rcpt_Srg"/>
</dbReference>
<dbReference type="Pfam" id="PF10317">
    <property type="entry name" value="7TM_GPCR_Srd"/>
    <property type="match status" value="1"/>
</dbReference>
<dbReference type="GO" id="GO:0004888">
    <property type="term" value="F:transmembrane signaling receptor activity"/>
    <property type="evidence" value="ECO:0007669"/>
    <property type="project" value="InterPro"/>
</dbReference>
<comment type="similarity">
    <text evidence="2 6">Belongs to the nematode receptor-like protein srg family.</text>
</comment>
<dbReference type="PANTHER" id="PTHR31552">
    <property type="entry name" value="SERPENTINE RECEPTOR CLASS GAMMA"/>
    <property type="match status" value="1"/>
</dbReference>
<dbReference type="Proteomes" id="UP000887572">
    <property type="component" value="Unplaced"/>
</dbReference>
<dbReference type="Gene3D" id="1.20.1070.10">
    <property type="entry name" value="Rhodopsin 7-helix transmembrane proteins"/>
    <property type="match status" value="1"/>
</dbReference>
<feature type="transmembrane region" description="Helical" evidence="6">
    <location>
        <begin position="152"/>
        <end position="172"/>
    </location>
</feature>
<feature type="transmembrane region" description="Helical" evidence="6">
    <location>
        <begin position="223"/>
        <end position="247"/>
    </location>
</feature>
<proteinExistence type="inferred from homology"/>
<evidence type="ECO:0000256" key="4">
    <source>
        <dbReference type="ARBA" id="ARBA00022989"/>
    </source>
</evidence>
<keyword evidence="4 6" id="KW-1133">Transmembrane helix</keyword>
<feature type="transmembrane region" description="Helical" evidence="6">
    <location>
        <begin position="367"/>
        <end position="391"/>
    </location>
</feature>
<evidence type="ECO:0000256" key="2">
    <source>
        <dbReference type="ARBA" id="ARBA00005692"/>
    </source>
</evidence>
<dbReference type="GO" id="GO:0016020">
    <property type="term" value="C:membrane"/>
    <property type="evidence" value="ECO:0007669"/>
    <property type="project" value="UniProtKB-SubCell"/>
</dbReference>
<dbReference type="AlphaFoldDB" id="A0A914H463"/>
<comment type="caution">
    <text evidence="6">Lacks conserved residue(s) required for the propagation of feature annotation.</text>
</comment>
<evidence type="ECO:0000256" key="5">
    <source>
        <dbReference type="ARBA" id="ARBA00023136"/>
    </source>
</evidence>
<feature type="transmembrane region" description="Helical" evidence="6">
    <location>
        <begin position="267"/>
        <end position="287"/>
    </location>
</feature>